<proteinExistence type="predicted"/>
<organism evidence="2 3">
    <name type="scientific">Roseibium algicola</name>
    <dbReference type="NCBI Taxonomy" id="2857014"/>
    <lineage>
        <taxon>Bacteria</taxon>
        <taxon>Pseudomonadati</taxon>
        <taxon>Pseudomonadota</taxon>
        <taxon>Alphaproteobacteria</taxon>
        <taxon>Hyphomicrobiales</taxon>
        <taxon>Stappiaceae</taxon>
        <taxon>Roseibium</taxon>
    </lineage>
</organism>
<accession>A0ABN4XAB0</accession>
<dbReference type="RefSeq" id="WP_077294729.1">
    <property type="nucleotide sequence ID" value="NZ_CP019632.1"/>
</dbReference>
<evidence type="ECO:0000256" key="1">
    <source>
        <dbReference type="SAM" id="SignalP"/>
    </source>
</evidence>
<evidence type="ECO:0000313" key="2">
    <source>
        <dbReference type="EMBL" id="AQQ08142.1"/>
    </source>
</evidence>
<name>A0ABN4XAB0_9HYPH</name>
<feature type="chain" id="PRO_5046806297" description="Protein SCO1/2" evidence="1">
    <location>
        <begin position="19"/>
        <end position="208"/>
    </location>
</feature>
<dbReference type="InterPro" id="IPR036249">
    <property type="entry name" value="Thioredoxin-like_sf"/>
</dbReference>
<sequence>MKRFLGLAVLLSAHPAFAHHPGERIDEVMTEKEPAFEVTDRPSMPELNLEEPGGNVLHFDDLSDQVIVLSFVPTDCGGPCAEQQADLAGVQGQVNVSPMKEMVTFVTVHDSDSSIEVTWDEANWKLVIPSGEETTAAAADRFAALSSQGQDMPMVHVIDRNGRHAGIFHGADFQRANVTLYINQLINNAYAPKPPTEKGWWERLTGWL</sequence>
<feature type="signal peptide" evidence="1">
    <location>
        <begin position="1"/>
        <end position="18"/>
    </location>
</feature>
<keyword evidence="2" id="KW-0614">Plasmid</keyword>
<dbReference type="EMBL" id="CP019632">
    <property type="protein sequence ID" value="AQQ08142.1"/>
    <property type="molecule type" value="Genomic_DNA"/>
</dbReference>
<gene>
    <name evidence="2" type="ORF">B0E33_30410</name>
</gene>
<dbReference type="SUPFAM" id="SSF52833">
    <property type="entry name" value="Thioredoxin-like"/>
    <property type="match status" value="1"/>
</dbReference>
<evidence type="ECO:0008006" key="4">
    <source>
        <dbReference type="Google" id="ProtNLM"/>
    </source>
</evidence>
<protein>
    <recommendedName>
        <fullName evidence="4">Protein SCO1/2</fullName>
    </recommendedName>
</protein>
<dbReference type="Gene3D" id="3.40.30.10">
    <property type="entry name" value="Glutaredoxin"/>
    <property type="match status" value="1"/>
</dbReference>
<keyword evidence="1" id="KW-0732">Signal</keyword>
<dbReference type="Proteomes" id="UP000188174">
    <property type="component" value="Plasmid unnamed2"/>
</dbReference>
<geneLocation type="plasmid" evidence="2 3">
    <name>unnamed2</name>
</geneLocation>
<keyword evidence="3" id="KW-1185">Reference proteome</keyword>
<reference evidence="2 3" key="1">
    <citation type="submission" date="2017-02" db="EMBL/GenBank/DDBJ databases">
        <authorList>
            <person name="Jeong S."/>
        </authorList>
    </citation>
    <scope>NUCLEOTIDE SEQUENCE [LARGE SCALE GENOMIC DNA]</scope>
    <source>
        <strain evidence="2 3">RMAR6-6</strain>
        <plasmid evidence="2 3">unnamed2</plasmid>
    </source>
</reference>
<evidence type="ECO:0000313" key="3">
    <source>
        <dbReference type="Proteomes" id="UP000188174"/>
    </source>
</evidence>